<dbReference type="OrthoDB" id="2428500at2759"/>
<keyword evidence="2" id="KW-1185">Reference proteome</keyword>
<comment type="caution">
    <text evidence="1">The sequence shown here is derived from an EMBL/GenBank/DDBJ whole genome shotgun (WGS) entry which is preliminary data.</text>
</comment>
<proteinExistence type="predicted"/>
<evidence type="ECO:0000313" key="2">
    <source>
        <dbReference type="Proteomes" id="UP000789759"/>
    </source>
</evidence>
<evidence type="ECO:0000313" key="1">
    <source>
        <dbReference type="EMBL" id="CAG8839696.1"/>
    </source>
</evidence>
<accession>A0A9N9PM97</accession>
<dbReference type="AlphaFoldDB" id="A0A9N9PM97"/>
<name>A0A9N9PM97_9GLOM</name>
<dbReference type="Proteomes" id="UP000789759">
    <property type="component" value="Unassembled WGS sequence"/>
</dbReference>
<feature type="non-terminal residue" evidence="1">
    <location>
        <position position="40"/>
    </location>
</feature>
<organism evidence="1 2">
    <name type="scientific">Cetraspora pellucida</name>
    <dbReference type="NCBI Taxonomy" id="1433469"/>
    <lineage>
        <taxon>Eukaryota</taxon>
        <taxon>Fungi</taxon>
        <taxon>Fungi incertae sedis</taxon>
        <taxon>Mucoromycota</taxon>
        <taxon>Glomeromycotina</taxon>
        <taxon>Glomeromycetes</taxon>
        <taxon>Diversisporales</taxon>
        <taxon>Gigasporaceae</taxon>
        <taxon>Cetraspora</taxon>
    </lineage>
</organism>
<sequence length="40" mass="4705">ETILGRINDAFNIVTEEDCKGWIRHTSSYFQRCLNCENID</sequence>
<feature type="non-terminal residue" evidence="1">
    <location>
        <position position="1"/>
    </location>
</feature>
<gene>
    <name evidence="1" type="ORF">CPELLU_LOCUS21901</name>
</gene>
<reference evidence="1" key="1">
    <citation type="submission" date="2021-06" db="EMBL/GenBank/DDBJ databases">
        <authorList>
            <person name="Kallberg Y."/>
            <person name="Tangrot J."/>
            <person name="Rosling A."/>
        </authorList>
    </citation>
    <scope>NUCLEOTIDE SEQUENCE</scope>
    <source>
        <strain evidence="1">FL966</strain>
    </source>
</reference>
<dbReference type="EMBL" id="CAJVQA010088014">
    <property type="protein sequence ID" value="CAG8839696.1"/>
    <property type="molecule type" value="Genomic_DNA"/>
</dbReference>
<protein>
    <submittedName>
        <fullName evidence="1">23301_t:CDS:1</fullName>
    </submittedName>
</protein>